<organism evidence="2 3">
    <name type="scientific">Laetiporus sulphureus 93-53</name>
    <dbReference type="NCBI Taxonomy" id="1314785"/>
    <lineage>
        <taxon>Eukaryota</taxon>
        <taxon>Fungi</taxon>
        <taxon>Dikarya</taxon>
        <taxon>Basidiomycota</taxon>
        <taxon>Agaricomycotina</taxon>
        <taxon>Agaricomycetes</taxon>
        <taxon>Polyporales</taxon>
        <taxon>Laetiporus</taxon>
    </lineage>
</organism>
<dbReference type="SUPFAM" id="SSF54695">
    <property type="entry name" value="POZ domain"/>
    <property type="match status" value="1"/>
</dbReference>
<accession>A0A165DJ83</accession>
<reference evidence="2 3" key="1">
    <citation type="journal article" date="2016" name="Mol. Biol. Evol.">
        <title>Comparative Genomics of Early-Diverging Mushroom-Forming Fungi Provides Insights into the Origins of Lignocellulose Decay Capabilities.</title>
        <authorList>
            <person name="Nagy L.G."/>
            <person name="Riley R."/>
            <person name="Tritt A."/>
            <person name="Adam C."/>
            <person name="Daum C."/>
            <person name="Floudas D."/>
            <person name="Sun H."/>
            <person name="Yadav J.S."/>
            <person name="Pangilinan J."/>
            <person name="Larsson K.H."/>
            <person name="Matsuura K."/>
            <person name="Barry K."/>
            <person name="Labutti K."/>
            <person name="Kuo R."/>
            <person name="Ohm R.A."/>
            <person name="Bhattacharya S.S."/>
            <person name="Shirouzu T."/>
            <person name="Yoshinaga Y."/>
            <person name="Martin F.M."/>
            <person name="Grigoriev I.V."/>
            <person name="Hibbett D.S."/>
        </authorList>
    </citation>
    <scope>NUCLEOTIDE SEQUENCE [LARGE SCALE GENOMIC DNA]</scope>
    <source>
        <strain evidence="2 3">93-53</strain>
    </source>
</reference>
<evidence type="ECO:0000259" key="1">
    <source>
        <dbReference type="PROSITE" id="PS50097"/>
    </source>
</evidence>
<dbReference type="OrthoDB" id="3223751at2759"/>
<dbReference type="SMART" id="SM00225">
    <property type="entry name" value="BTB"/>
    <property type="match status" value="1"/>
</dbReference>
<evidence type="ECO:0000313" key="2">
    <source>
        <dbReference type="EMBL" id="KZT05002.1"/>
    </source>
</evidence>
<proteinExistence type="predicted"/>
<protein>
    <recommendedName>
        <fullName evidence="1">BTB domain-containing protein</fullName>
    </recommendedName>
</protein>
<dbReference type="InterPro" id="IPR000210">
    <property type="entry name" value="BTB/POZ_dom"/>
</dbReference>
<dbReference type="RefSeq" id="XP_040762742.1">
    <property type="nucleotide sequence ID" value="XM_040914534.1"/>
</dbReference>
<dbReference type="AlphaFoldDB" id="A0A165DJ83"/>
<gene>
    <name evidence="2" type="ORF">LAESUDRAFT_813862</name>
</gene>
<dbReference type="Proteomes" id="UP000076871">
    <property type="component" value="Unassembled WGS sequence"/>
</dbReference>
<dbReference type="PROSITE" id="PS50097">
    <property type="entry name" value="BTB"/>
    <property type="match status" value="1"/>
</dbReference>
<evidence type="ECO:0000313" key="3">
    <source>
        <dbReference type="Proteomes" id="UP000076871"/>
    </source>
</evidence>
<dbReference type="EMBL" id="KV427633">
    <property type="protein sequence ID" value="KZT05002.1"/>
    <property type="molecule type" value="Genomic_DNA"/>
</dbReference>
<dbReference type="STRING" id="1314785.A0A165DJ83"/>
<sequence>MSLCAASTRTSSSEACTSHSTIRSSRFFFTDETVIFRVSDPQENKDHFYQVHRYFLQRDSEFFHGMFSCPPEDGGAEGKTEETAIFLPGATSYEMDCLLSFLYDGMYEHALCLEDWIALLSISTRFVFDKIRDRAIREISAHVPALDPVQRISLAVKHDIPEWLMTAYVELCTRPIPLSKKEVEELGPTTAARLARAREDLMGTRGEAPYRTGLSAIANAPLGACGCRSCRQARRESAISSALNNSKTVAAIIERAMSLSLS</sequence>
<dbReference type="Gene3D" id="3.30.710.10">
    <property type="entry name" value="Potassium Channel Kv1.1, Chain A"/>
    <property type="match status" value="1"/>
</dbReference>
<feature type="domain" description="BTB" evidence="1">
    <location>
        <begin position="32"/>
        <end position="105"/>
    </location>
</feature>
<dbReference type="CDD" id="cd18186">
    <property type="entry name" value="BTB_POZ_ZBTB_KLHL-like"/>
    <property type="match status" value="1"/>
</dbReference>
<dbReference type="GeneID" id="63831561"/>
<dbReference type="InParanoid" id="A0A165DJ83"/>
<dbReference type="InterPro" id="IPR011333">
    <property type="entry name" value="SKP1/BTB/POZ_sf"/>
</dbReference>
<name>A0A165DJ83_9APHY</name>
<dbReference type="Pfam" id="PF00651">
    <property type="entry name" value="BTB"/>
    <property type="match status" value="1"/>
</dbReference>
<keyword evidence="3" id="KW-1185">Reference proteome</keyword>